<dbReference type="OrthoDB" id="8477132at2"/>
<feature type="transmembrane region" description="Helical" evidence="1">
    <location>
        <begin position="219"/>
        <end position="244"/>
    </location>
</feature>
<sequence length="390" mass="41800">MGDARSTAADGSGQERQRFVVGLLAAPGLAQELSGKIAGTLRTRLRRRFPDIEWHVVTRTEMLAGAGAGMGVDLVRLTRERMLDEGWQVALCLTDLPLHVGRRPVTAHVSVTLGVGVISVPALGAVDLRDRAAEVALRMMDRLFTRRSEDGRQSARPTRMRARVRARLRARMQELEELSSPLGRPYTPDKETVRFVTAAGQGNLRLLVGMVRANRPWRLVSGLSHALVGALGAGAFALASPGLWQIADGMGLGRVLTLAFGSMAAISGTLIVAHGLWERSPSPEARDRVVLMNLATSFTVILGVLTLYAALLIIVGVCGTALIPSSVLRNQLHHPVDLGDYLRVAWTVSSLATIGGALGAALESDSAVREAAYGYRPSERSDANRRGTDA</sequence>
<keyword evidence="3" id="KW-1185">Reference proteome</keyword>
<protein>
    <submittedName>
        <fullName evidence="2">Uncharacterized protein</fullName>
    </submittedName>
</protein>
<keyword evidence="1" id="KW-0472">Membrane</keyword>
<keyword evidence="1" id="KW-1133">Transmembrane helix</keyword>
<comment type="caution">
    <text evidence="2">The sequence shown here is derived from an EMBL/GenBank/DDBJ whole genome shotgun (WGS) entry which is preliminary data.</text>
</comment>
<feature type="transmembrane region" description="Helical" evidence="1">
    <location>
        <begin position="343"/>
        <end position="362"/>
    </location>
</feature>
<name>A0A4U0SNT2_9ACTN</name>
<dbReference type="EMBL" id="SUMC01000066">
    <property type="protein sequence ID" value="TKA02025.1"/>
    <property type="molecule type" value="Genomic_DNA"/>
</dbReference>
<accession>A0A4U0SNT2</accession>
<reference evidence="2 3" key="1">
    <citation type="submission" date="2019-04" db="EMBL/GenBank/DDBJ databases">
        <title>Streptomyces oryziradicis sp. nov., a novel actinomycete isolated from rhizosphere soil of rice (Oryza sativa L.).</title>
        <authorList>
            <person name="Li C."/>
        </authorList>
    </citation>
    <scope>NUCLEOTIDE SEQUENCE [LARGE SCALE GENOMIC DNA]</scope>
    <source>
        <strain evidence="2 3">NEAU-C40</strain>
    </source>
</reference>
<feature type="transmembrane region" description="Helical" evidence="1">
    <location>
        <begin position="256"/>
        <end position="277"/>
    </location>
</feature>
<dbReference type="Proteomes" id="UP000305778">
    <property type="component" value="Unassembled WGS sequence"/>
</dbReference>
<proteinExistence type="predicted"/>
<evidence type="ECO:0000313" key="2">
    <source>
        <dbReference type="EMBL" id="TKA02025.1"/>
    </source>
</evidence>
<evidence type="ECO:0000256" key="1">
    <source>
        <dbReference type="SAM" id="Phobius"/>
    </source>
</evidence>
<dbReference type="RefSeq" id="WP_136728950.1">
    <property type="nucleotide sequence ID" value="NZ_SUMC01000066.1"/>
</dbReference>
<gene>
    <name evidence="2" type="ORF">FCI23_39350</name>
</gene>
<dbReference type="AlphaFoldDB" id="A0A4U0SNT2"/>
<organism evidence="2 3">
    <name type="scientific">Actinacidiphila oryziradicis</name>
    <dbReference type="NCBI Taxonomy" id="2571141"/>
    <lineage>
        <taxon>Bacteria</taxon>
        <taxon>Bacillati</taxon>
        <taxon>Actinomycetota</taxon>
        <taxon>Actinomycetes</taxon>
        <taxon>Kitasatosporales</taxon>
        <taxon>Streptomycetaceae</taxon>
        <taxon>Actinacidiphila</taxon>
    </lineage>
</organism>
<keyword evidence="1" id="KW-0812">Transmembrane</keyword>
<feature type="transmembrane region" description="Helical" evidence="1">
    <location>
        <begin position="298"/>
        <end position="323"/>
    </location>
</feature>
<evidence type="ECO:0000313" key="3">
    <source>
        <dbReference type="Proteomes" id="UP000305778"/>
    </source>
</evidence>